<evidence type="ECO:0000313" key="2">
    <source>
        <dbReference type="EMBL" id="RAN98244.1"/>
    </source>
</evidence>
<name>A0A328MZ44_9ACTN</name>
<evidence type="ECO:0000313" key="3">
    <source>
        <dbReference type="Proteomes" id="UP000248966"/>
    </source>
</evidence>
<feature type="region of interest" description="Disordered" evidence="1">
    <location>
        <begin position="204"/>
        <end position="289"/>
    </location>
</feature>
<evidence type="ECO:0000256" key="1">
    <source>
        <dbReference type="SAM" id="MobiDB-lite"/>
    </source>
</evidence>
<dbReference type="EMBL" id="PYAA01000025">
    <property type="protein sequence ID" value="RAN98244.1"/>
    <property type="molecule type" value="Genomic_DNA"/>
</dbReference>
<dbReference type="RefSeq" id="WP_146758844.1">
    <property type="nucleotide sequence ID" value="NZ_PYAA01000025.1"/>
</dbReference>
<accession>A0A328MZ44</accession>
<comment type="caution">
    <text evidence="2">The sequence shown here is derived from an EMBL/GenBank/DDBJ whole genome shotgun (WGS) entry which is preliminary data.</text>
</comment>
<organism evidence="2 3">
    <name type="scientific">Micromonospora noduli</name>
    <dbReference type="NCBI Taxonomy" id="709876"/>
    <lineage>
        <taxon>Bacteria</taxon>
        <taxon>Bacillati</taxon>
        <taxon>Actinomycetota</taxon>
        <taxon>Actinomycetes</taxon>
        <taxon>Micromonosporales</taxon>
        <taxon>Micromonosporaceae</taxon>
        <taxon>Micromonospora</taxon>
    </lineage>
</organism>
<proteinExistence type="predicted"/>
<gene>
    <name evidence="2" type="ORF">LAH08_04228</name>
</gene>
<reference evidence="2 3" key="1">
    <citation type="submission" date="2018-03" db="EMBL/GenBank/DDBJ databases">
        <title>Defining the species Micromonospora saelicesensis and Micromonospora noduli under the framework of genomics.</title>
        <authorList>
            <person name="Riesco R."/>
            <person name="Trujillo M.E."/>
        </authorList>
    </citation>
    <scope>NUCLEOTIDE SEQUENCE [LARGE SCALE GENOMIC DNA]</scope>
    <source>
        <strain evidence="2 3">LAH08</strain>
    </source>
</reference>
<dbReference type="AlphaFoldDB" id="A0A328MZ44"/>
<sequence>MVDYPVGPWARERFGERAGHVCAALVGALQQALTDAQNAHKEGKSKKLFTFGSAQATRRYECIVEALKGMDGIQTIKPKGSPHELVVLDGNLIYPFRYATDSSRPIQRARVTEKKVSGLIAELFTFYGPEPQQPSLFDPVDEFTEGDVVEGRTPVLTTLPEGTRLALLAYASDDRSGVLNAWLGEGELGHRGRVQWLQVEQLPLTAPDSRSDEGRGQGRSGPLGPVPGPRLSGPTGPGGSAAAERRFDDGAMPNVPLTARAPVERANTDQFPPQTERAPQEPNADDQDR</sequence>
<protein>
    <submittedName>
        <fullName evidence="2">Uncharacterized protein</fullName>
    </submittedName>
</protein>
<dbReference type="Proteomes" id="UP000248966">
    <property type="component" value="Unassembled WGS sequence"/>
</dbReference>